<feature type="region of interest" description="Disordered" evidence="1">
    <location>
        <begin position="332"/>
        <end position="351"/>
    </location>
</feature>
<keyword evidence="3" id="KW-0548">Nucleotidyltransferase</keyword>
<accession>S3CKA4</accession>
<dbReference type="GO" id="GO:0003968">
    <property type="term" value="F:RNA-directed RNA polymerase activity"/>
    <property type="evidence" value="ECO:0007669"/>
    <property type="project" value="UniProtKB-KW"/>
</dbReference>
<feature type="compositionally biased region" description="Low complexity" evidence="1">
    <location>
        <begin position="1407"/>
        <end position="1424"/>
    </location>
</feature>
<dbReference type="Pfam" id="PF05183">
    <property type="entry name" value="RdRP"/>
    <property type="match status" value="1"/>
</dbReference>
<keyword evidence="3" id="KW-0808">Transferase</keyword>
<dbReference type="Gene3D" id="1.10.8.790">
    <property type="entry name" value="RNA-dependent RNA polymerase, slab domain, helical subdomain-like"/>
    <property type="match status" value="1"/>
</dbReference>
<dbReference type="VEuPathDB" id="FungiDB:F503_03325"/>
<feature type="compositionally biased region" description="Basic and acidic residues" evidence="1">
    <location>
        <begin position="280"/>
        <end position="289"/>
    </location>
</feature>
<dbReference type="InterPro" id="IPR007855">
    <property type="entry name" value="RDRP"/>
</dbReference>
<feature type="region of interest" description="Disordered" evidence="1">
    <location>
        <begin position="1397"/>
        <end position="1424"/>
    </location>
</feature>
<feature type="region of interest" description="Disordered" evidence="1">
    <location>
        <begin position="151"/>
        <end position="174"/>
    </location>
</feature>
<evidence type="ECO:0000259" key="2">
    <source>
        <dbReference type="Pfam" id="PF05183"/>
    </source>
</evidence>
<sequence>MASSRPPVTPVKDRNRASSQSLLPTAPSGGVADPGRQHAVRLNETYHLGLQLADDSQPRSPAEQERLARLDVRLARQNSIIQLLRFHHYKDPGQLQAVLNNFDLVALGLLAPDGRTRASMGAVLPSPAVLQQSLLNLLEQSKATLVQGMKTWPPATPVRTSARTPARPSPVSHSLSPAVAHYLPARDAITTDIDQVPVVQRIGASALRQNNQTNAAVERWMQGDGSGHAASRSAAAENNVRSASSASSAASSDMFSAIDSFVEPRDSQTTVNTAAIPTRIKNEDRDEEKADFLQEEDGYTTEEFEASPQLHRAASNDSFAASDDLLEAFEESFSQLQQQQSREPSPASNIPDLATLRIADDGSEEPSHGRLKVEKGKSKARTTKKSGDSSTVPGLRDRLEGIFPPTPAWLQHAPFPIIWETTRIAMRCGVDLSRELSAPPPIYSPAWDENQAVFRTALANNPMFEGRRLPEPMPDLTWESAMGRLPVVQGLGTQRVPVYTIQLHFSESARRGTSHEVSTTAPSKINIYDDGPLYYAQLLPIATDLPHRLSRHYGTDRFIEVLFPSHHSSVSTVPRILKNFDAAVQEVNAWLTRQRHDVAGRRWAAFYVKDGGYSKKPDNAWEQTMQPISNEALETIILKRVYLFAEESVTDISSSQSSSQSGSGSASRLCIEPLDKITVYEMLDWLLCFNRYPKNRKQPYLKLFSRIALGLSRTKPTVVFRPDQITHHQEDVLSPTGSVMNDGIGRMSLSIARKLRTALELSDLPTAVQGRIGSAKGMWILDTEDPGKLDWIETYPSQRKWLLSEGELDGDYHEEDDALDPDQRTLEIRHFASEIGRSSSLNLQFIPLVEDRAIDKPRMRRTLARILEGDLTRDLAAQRDALKHPLLFSAWVQENARFRNNYLSTYGGEAVGGQVPFLGGRPDSDEDIIQFLLAGGFHPLQQRYLWEKAYDLQMNRCKRLQSKLSVRVGRAAHLLMVIDFLGVLEEGEVQVCFSSKFQVEADTPLGGIGESETYADDDGGDDGSFSDTLLVGMDVLVARSPAHFPGDMQKVRAVFRPELSALKDVVIFSRKGNSPLADKLSGGDYDGDMSWVCWDPRIVDNFENAPERQEQINLIDMGYMRKIKTTMEDLAAEPKESPTSSELNGYPSAAFQTLLEKSFEFNMRENLLGKITTFKEHLCYFRGSISDRTSIILSSLLSDLVDQAKQGNVFAKEDFKRLREECLGGLRSDKRQPPPSRLPVPAYKQSRLINLPTSARNMDRITDFLKFDVAIPVIARELKALEIARDAMIKKEQDRESQSDIESSGTFTEGFFDPDLAEPARQFETLASKSAVCHAIFDALKSDIEDVKAAWDESCAAWKNESKSSSSAEDPGYPQRVLRVYNKWCAIGIRLPDVEADRGSGTHASLATPSRGPATPRRGTPAAAQASAYLGTPKETPLKSPFKKAPRGSVWSDAESKSIPSLLQQDYLGDPVYSQWALIRASQTFRMLHKRRCKLTWDLAGRQLQVIKAMATKTSTSANPNADNGTAGAKVMMTPLMFAASKPDRKVIKRMTARLTASSLSAGDVYEHDGDLFYDADDGFQLFADDT</sequence>
<keyword evidence="4" id="KW-1185">Reference proteome</keyword>
<evidence type="ECO:0000313" key="3">
    <source>
        <dbReference type="EMBL" id="EPE06898.1"/>
    </source>
</evidence>
<feature type="domain" description="RDRP core" evidence="2">
    <location>
        <begin position="540"/>
        <end position="1268"/>
    </location>
</feature>
<proteinExistence type="predicted"/>
<dbReference type="GO" id="GO:0003723">
    <property type="term" value="F:RNA binding"/>
    <property type="evidence" value="ECO:0007669"/>
    <property type="project" value="UniProtKB-KW"/>
</dbReference>
<dbReference type="PANTHER" id="PTHR23079">
    <property type="entry name" value="RNA-DEPENDENT RNA POLYMERASE"/>
    <property type="match status" value="1"/>
</dbReference>
<dbReference type="eggNOG" id="KOG0988">
    <property type="taxonomic scope" value="Eukaryota"/>
</dbReference>
<dbReference type="OrthoDB" id="10055769at2759"/>
<feature type="compositionally biased region" description="Basic and acidic residues" evidence="1">
    <location>
        <begin position="365"/>
        <end position="377"/>
    </location>
</feature>
<dbReference type="GO" id="GO:0030422">
    <property type="term" value="P:siRNA processing"/>
    <property type="evidence" value="ECO:0007669"/>
    <property type="project" value="TreeGrafter"/>
</dbReference>
<keyword evidence="3" id="KW-0696">RNA-directed RNA polymerase</keyword>
<dbReference type="OMA" id="YNICEEP"/>
<dbReference type="EMBL" id="KE148152">
    <property type="protein sequence ID" value="EPE06898.1"/>
    <property type="molecule type" value="Genomic_DNA"/>
</dbReference>
<feature type="region of interest" description="Disordered" evidence="1">
    <location>
        <begin position="359"/>
        <end position="397"/>
    </location>
</feature>
<evidence type="ECO:0000313" key="4">
    <source>
        <dbReference type="Proteomes" id="UP000016923"/>
    </source>
</evidence>
<dbReference type="GO" id="GO:0031380">
    <property type="term" value="C:nuclear RNA-directed RNA polymerase complex"/>
    <property type="evidence" value="ECO:0007669"/>
    <property type="project" value="TreeGrafter"/>
</dbReference>
<name>S3CKA4_OPHP1</name>
<dbReference type="STRING" id="1262450.S3CKA4"/>
<feature type="region of interest" description="Disordered" evidence="1">
    <location>
        <begin position="1"/>
        <end position="35"/>
    </location>
</feature>
<dbReference type="Proteomes" id="UP000016923">
    <property type="component" value="Unassembled WGS sequence"/>
</dbReference>
<organism evidence="3 4">
    <name type="scientific">Ophiostoma piceae (strain UAMH 11346)</name>
    <name type="common">Sap stain fungus</name>
    <dbReference type="NCBI Taxonomy" id="1262450"/>
    <lineage>
        <taxon>Eukaryota</taxon>
        <taxon>Fungi</taxon>
        <taxon>Dikarya</taxon>
        <taxon>Ascomycota</taxon>
        <taxon>Pezizomycotina</taxon>
        <taxon>Sordariomycetes</taxon>
        <taxon>Sordariomycetidae</taxon>
        <taxon>Ophiostomatales</taxon>
        <taxon>Ophiostomataceae</taxon>
        <taxon>Ophiostoma</taxon>
    </lineage>
</organism>
<gene>
    <name evidence="3" type="ORF">F503_03325</name>
</gene>
<reference evidence="3 4" key="1">
    <citation type="journal article" date="2013" name="BMC Genomics">
        <title>The genome and transcriptome of the pine saprophyte Ophiostoma piceae, and a comparison with the bark beetle-associated pine pathogen Grosmannia clavigera.</title>
        <authorList>
            <person name="Haridas S."/>
            <person name="Wang Y."/>
            <person name="Lim L."/>
            <person name="Massoumi Alamouti S."/>
            <person name="Jackman S."/>
            <person name="Docking R."/>
            <person name="Robertson G."/>
            <person name="Birol I."/>
            <person name="Bohlmann J."/>
            <person name="Breuil C."/>
        </authorList>
    </citation>
    <scope>NUCLEOTIDE SEQUENCE [LARGE SCALE GENOMIC DNA]</scope>
    <source>
        <strain evidence="3 4">UAMH 11346</strain>
    </source>
</reference>
<dbReference type="InterPro" id="IPR057596">
    <property type="entry name" value="RDRP_core"/>
</dbReference>
<protein>
    <submittedName>
        <fullName evidence="3">Rna-dependent rna polymerase</fullName>
    </submittedName>
</protein>
<feature type="region of interest" description="Disordered" evidence="1">
    <location>
        <begin position="266"/>
        <end position="289"/>
    </location>
</feature>
<dbReference type="HOGENOM" id="CLU_002322_1_1_1"/>
<dbReference type="PANTHER" id="PTHR23079:SF14">
    <property type="entry name" value="RNA-DEPENDENT RNA POLYMERASE"/>
    <property type="match status" value="1"/>
</dbReference>
<evidence type="ECO:0000256" key="1">
    <source>
        <dbReference type="SAM" id="MobiDB-lite"/>
    </source>
</evidence>
<feature type="compositionally biased region" description="Low complexity" evidence="1">
    <location>
        <begin position="332"/>
        <end position="345"/>
    </location>
</feature>